<evidence type="ECO:0000313" key="3">
    <source>
        <dbReference type="EMBL" id="SFU88731.1"/>
    </source>
</evidence>
<keyword evidence="2" id="KW-0812">Transmembrane</keyword>
<feature type="transmembrane region" description="Helical" evidence="2">
    <location>
        <begin position="95"/>
        <end position="118"/>
    </location>
</feature>
<dbReference type="AlphaFoldDB" id="A0A1I7JU47"/>
<accession>A0A1I7JU47</accession>
<evidence type="ECO:0000313" key="4">
    <source>
        <dbReference type="Proteomes" id="UP000198693"/>
    </source>
</evidence>
<keyword evidence="2" id="KW-1133">Transmembrane helix</keyword>
<dbReference type="Proteomes" id="UP000198693">
    <property type="component" value="Unassembled WGS sequence"/>
</dbReference>
<dbReference type="STRING" id="463301.SAMN04487955_11271"/>
<dbReference type="EMBL" id="FPBP01000012">
    <property type="protein sequence ID" value="SFU88731.1"/>
    <property type="molecule type" value="Genomic_DNA"/>
</dbReference>
<feature type="compositionally biased region" description="Low complexity" evidence="1">
    <location>
        <begin position="58"/>
        <end position="74"/>
    </location>
</feature>
<dbReference type="RefSeq" id="WP_089796919.1">
    <property type="nucleotide sequence ID" value="NZ_FPBP01000012.1"/>
</dbReference>
<gene>
    <name evidence="3" type="ORF">SAMN04487955_11271</name>
</gene>
<reference evidence="4" key="1">
    <citation type="submission" date="2016-10" db="EMBL/GenBank/DDBJ databases">
        <authorList>
            <person name="Varghese N."/>
            <person name="Submissions S."/>
        </authorList>
    </citation>
    <scope>NUCLEOTIDE SEQUENCE [LARGE SCALE GENOMIC DNA]</scope>
    <source>
        <strain evidence="4">CGMCC 1.6981</strain>
    </source>
</reference>
<feature type="transmembrane region" description="Helical" evidence="2">
    <location>
        <begin position="6"/>
        <end position="23"/>
    </location>
</feature>
<sequence>MAYFMVMGGLLLSVSFTFGWILWRSGQWALGRLPGSKSAARRKQRPKRPATPKKATPRKAPASKAAASKATSAKAKPRKPAATRARKPAKPAEPWGLTVWLSHWRFAVPLSLLASLLYGLTRLAQFGMTQRPSEVPAGYHALVSVLGWAAVGLLGLAAINLLARWRCYRASNR</sequence>
<protein>
    <submittedName>
        <fullName evidence="3">Uncharacterized protein</fullName>
    </submittedName>
</protein>
<evidence type="ECO:0000256" key="1">
    <source>
        <dbReference type="SAM" id="MobiDB-lite"/>
    </source>
</evidence>
<evidence type="ECO:0000256" key="2">
    <source>
        <dbReference type="SAM" id="Phobius"/>
    </source>
</evidence>
<dbReference type="OrthoDB" id="6173126at2"/>
<proteinExistence type="predicted"/>
<name>A0A1I7JU47_9GAMM</name>
<feature type="compositionally biased region" description="Basic residues" evidence="1">
    <location>
        <begin position="75"/>
        <end position="89"/>
    </location>
</feature>
<keyword evidence="4" id="KW-1185">Reference proteome</keyword>
<feature type="compositionally biased region" description="Basic residues" evidence="1">
    <location>
        <begin position="39"/>
        <end position="57"/>
    </location>
</feature>
<feature type="region of interest" description="Disordered" evidence="1">
    <location>
        <begin position="34"/>
        <end position="89"/>
    </location>
</feature>
<organism evidence="3 4">
    <name type="scientific">Halomonas korlensis</name>
    <dbReference type="NCBI Taxonomy" id="463301"/>
    <lineage>
        <taxon>Bacteria</taxon>
        <taxon>Pseudomonadati</taxon>
        <taxon>Pseudomonadota</taxon>
        <taxon>Gammaproteobacteria</taxon>
        <taxon>Oceanospirillales</taxon>
        <taxon>Halomonadaceae</taxon>
        <taxon>Halomonas</taxon>
    </lineage>
</organism>
<keyword evidence="2" id="KW-0472">Membrane</keyword>
<feature type="transmembrane region" description="Helical" evidence="2">
    <location>
        <begin position="138"/>
        <end position="163"/>
    </location>
</feature>